<name>A0A382QKS5_9ZZZZ</name>
<gene>
    <name evidence="1" type="ORF">METZ01_LOCUS338354</name>
</gene>
<organism evidence="1">
    <name type="scientific">marine metagenome</name>
    <dbReference type="NCBI Taxonomy" id="408172"/>
    <lineage>
        <taxon>unclassified sequences</taxon>
        <taxon>metagenomes</taxon>
        <taxon>ecological metagenomes</taxon>
    </lineage>
</organism>
<sequence length="33" mass="4062">MTDKFGNLFIAFDGREEWDLPHTKEFTHEEQHR</sequence>
<accession>A0A382QKS5</accession>
<proteinExistence type="predicted"/>
<reference evidence="1" key="1">
    <citation type="submission" date="2018-05" db="EMBL/GenBank/DDBJ databases">
        <authorList>
            <person name="Lanie J.A."/>
            <person name="Ng W.-L."/>
            <person name="Kazmierczak K.M."/>
            <person name="Andrzejewski T.M."/>
            <person name="Davidsen T.M."/>
            <person name="Wayne K.J."/>
            <person name="Tettelin H."/>
            <person name="Glass J.I."/>
            <person name="Rusch D."/>
            <person name="Podicherti R."/>
            <person name="Tsui H.-C.T."/>
            <person name="Winkler M.E."/>
        </authorList>
    </citation>
    <scope>NUCLEOTIDE SEQUENCE</scope>
</reference>
<dbReference type="EMBL" id="UINC01114880">
    <property type="protein sequence ID" value="SVC85500.1"/>
    <property type="molecule type" value="Genomic_DNA"/>
</dbReference>
<dbReference type="AlphaFoldDB" id="A0A382QKS5"/>
<feature type="non-terminal residue" evidence="1">
    <location>
        <position position="33"/>
    </location>
</feature>
<protein>
    <submittedName>
        <fullName evidence="1">Uncharacterized protein</fullName>
    </submittedName>
</protein>
<evidence type="ECO:0000313" key="1">
    <source>
        <dbReference type="EMBL" id="SVC85500.1"/>
    </source>
</evidence>